<keyword evidence="2 4" id="KW-0012">Acyltransferase</keyword>
<gene>
    <name evidence="4" type="ORF">LRS13_24835</name>
</gene>
<dbReference type="GO" id="GO:0016746">
    <property type="term" value="F:acyltransferase activity"/>
    <property type="evidence" value="ECO:0007669"/>
    <property type="project" value="UniProtKB-KW"/>
</dbReference>
<evidence type="ECO:0000313" key="4">
    <source>
        <dbReference type="EMBL" id="UUY03843.1"/>
    </source>
</evidence>
<evidence type="ECO:0000313" key="5">
    <source>
        <dbReference type="Proteomes" id="UP001058860"/>
    </source>
</evidence>
<dbReference type="Proteomes" id="UP001058860">
    <property type="component" value="Chromosome"/>
</dbReference>
<name>A0ABY5PGQ7_9ACTN</name>
<dbReference type="SMART" id="SM00563">
    <property type="entry name" value="PlsC"/>
    <property type="match status" value="1"/>
</dbReference>
<dbReference type="PANTHER" id="PTHR10434:SF11">
    <property type="entry name" value="1-ACYL-SN-GLYCEROL-3-PHOSPHATE ACYLTRANSFERASE"/>
    <property type="match status" value="1"/>
</dbReference>
<dbReference type="CDD" id="cd07989">
    <property type="entry name" value="LPLAT_AGPAT-like"/>
    <property type="match status" value="1"/>
</dbReference>
<sequence length="216" mass="23277">MSPREPMTRTYRAAMTVCTPIVRTWGRLRVTGLETLPPSGPLLLAGNHDSYWDPVAVGVAALQHRQIRALAKAELWKLHGLNWVLNGMGQIPLNRGAGDAHAFDRAVEELRAGACIGIFPEGTRSKGKELRARSGFGRLAELVPEAEVVSVAILGTTDIPRFPTRPSIEVRFFRPAGGGMQPGEDASAFSARLVAEIREQAPRVACGRKPKPAAAA</sequence>
<dbReference type="PANTHER" id="PTHR10434">
    <property type="entry name" value="1-ACYL-SN-GLYCEROL-3-PHOSPHATE ACYLTRANSFERASE"/>
    <property type="match status" value="1"/>
</dbReference>
<dbReference type="RefSeq" id="WP_353864341.1">
    <property type="nucleotide sequence ID" value="NZ_CP088295.1"/>
</dbReference>
<feature type="domain" description="Phospholipid/glycerol acyltransferase" evidence="3">
    <location>
        <begin position="42"/>
        <end position="156"/>
    </location>
</feature>
<keyword evidence="5" id="KW-1185">Reference proteome</keyword>
<evidence type="ECO:0000259" key="3">
    <source>
        <dbReference type="SMART" id="SM00563"/>
    </source>
</evidence>
<organism evidence="4 5">
    <name type="scientific">Svornostia abyssi</name>
    <dbReference type="NCBI Taxonomy" id="2898438"/>
    <lineage>
        <taxon>Bacteria</taxon>
        <taxon>Bacillati</taxon>
        <taxon>Actinomycetota</taxon>
        <taxon>Thermoleophilia</taxon>
        <taxon>Solirubrobacterales</taxon>
        <taxon>Baekduiaceae</taxon>
        <taxon>Svornostia</taxon>
    </lineage>
</organism>
<keyword evidence="1" id="KW-0808">Transferase</keyword>
<dbReference type="InterPro" id="IPR002123">
    <property type="entry name" value="Plipid/glycerol_acylTrfase"/>
</dbReference>
<evidence type="ECO:0000256" key="1">
    <source>
        <dbReference type="ARBA" id="ARBA00022679"/>
    </source>
</evidence>
<proteinExistence type="predicted"/>
<dbReference type="SUPFAM" id="SSF69593">
    <property type="entry name" value="Glycerol-3-phosphate (1)-acyltransferase"/>
    <property type="match status" value="1"/>
</dbReference>
<dbReference type="EMBL" id="CP088295">
    <property type="protein sequence ID" value="UUY03843.1"/>
    <property type="molecule type" value="Genomic_DNA"/>
</dbReference>
<accession>A0ABY5PGQ7</accession>
<protein>
    <submittedName>
        <fullName evidence="4">1-acyl-sn-glycerol-3-phosphate acyltransferase</fullName>
    </submittedName>
</protein>
<evidence type="ECO:0000256" key="2">
    <source>
        <dbReference type="ARBA" id="ARBA00023315"/>
    </source>
</evidence>
<reference evidence="5" key="1">
    <citation type="submission" date="2021-11" db="EMBL/GenBank/DDBJ databases">
        <title>Cultivation dependent microbiological survey of springs from the worlds oldest radium mine currently devoted to the extraction of radon-saturated water.</title>
        <authorList>
            <person name="Kapinusova G."/>
            <person name="Smrhova T."/>
            <person name="Strejcek M."/>
            <person name="Suman J."/>
            <person name="Jani K."/>
            <person name="Pajer P."/>
            <person name="Uhlik O."/>
        </authorList>
    </citation>
    <scope>NUCLEOTIDE SEQUENCE [LARGE SCALE GENOMIC DNA]</scope>
    <source>
        <strain evidence="5">J379</strain>
    </source>
</reference>
<dbReference type="Pfam" id="PF01553">
    <property type="entry name" value="Acyltransferase"/>
    <property type="match status" value="1"/>
</dbReference>